<evidence type="ECO:0000256" key="1">
    <source>
        <dbReference type="ARBA" id="ARBA00022723"/>
    </source>
</evidence>
<dbReference type="PANTHER" id="PTHR11474:SF126">
    <property type="entry name" value="TYROSINASE-LIKE PROTEIN TYR-1-RELATED"/>
    <property type="match status" value="1"/>
</dbReference>
<reference evidence="5" key="1">
    <citation type="submission" date="2022-11" db="UniProtKB">
        <authorList>
            <consortium name="WormBaseParasite"/>
        </authorList>
    </citation>
    <scope>IDENTIFICATION</scope>
</reference>
<evidence type="ECO:0000313" key="5">
    <source>
        <dbReference type="WBParaSite" id="ACRNAN_scaffold1234.g29803.t1"/>
    </source>
</evidence>
<evidence type="ECO:0000313" key="4">
    <source>
        <dbReference type="Proteomes" id="UP000887540"/>
    </source>
</evidence>
<evidence type="ECO:0000259" key="3">
    <source>
        <dbReference type="PROSITE" id="PS00497"/>
    </source>
</evidence>
<dbReference type="SUPFAM" id="SSF48056">
    <property type="entry name" value="Di-copper centre-containing domain"/>
    <property type="match status" value="1"/>
</dbReference>
<proteinExistence type="predicted"/>
<dbReference type="GO" id="GO:0046872">
    <property type="term" value="F:metal ion binding"/>
    <property type="evidence" value="ECO:0007669"/>
    <property type="project" value="UniProtKB-KW"/>
</dbReference>
<accession>A0A914CP11</accession>
<dbReference type="Pfam" id="PF00264">
    <property type="entry name" value="Tyrosinase"/>
    <property type="match status" value="1"/>
</dbReference>
<protein>
    <submittedName>
        <fullName evidence="5">Tyrosinase copper-binding domain-containing protein</fullName>
    </submittedName>
</protein>
<dbReference type="Gene3D" id="1.10.1280.10">
    <property type="entry name" value="Di-copper center containing domain from catechol oxidase"/>
    <property type="match status" value="1"/>
</dbReference>
<feature type="domain" description="Tyrosinase copper-binding" evidence="3">
    <location>
        <begin position="121"/>
        <end position="138"/>
    </location>
</feature>
<dbReference type="GO" id="GO:0016491">
    <property type="term" value="F:oxidoreductase activity"/>
    <property type="evidence" value="ECO:0007669"/>
    <property type="project" value="InterPro"/>
</dbReference>
<keyword evidence="4" id="KW-1185">Reference proteome</keyword>
<dbReference type="WBParaSite" id="ACRNAN_scaffold1234.g29803.t1">
    <property type="protein sequence ID" value="ACRNAN_scaffold1234.g29803.t1"/>
    <property type="gene ID" value="ACRNAN_scaffold1234.g29803"/>
</dbReference>
<dbReference type="PROSITE" id="PS00497">
    <property type="entry name" value="TYROSINASE_1"/>
    <property type="match status" value="1"/>
</dbReference>
<keyword evidence="1" id="KW-0479">Metal-binding</keyword>
<dbReference type="InterPro" id="IPR050316">
    <property type="entry name" value="Tyrosinase/Hemocyanin"/>
</dbReference>
<dbReference type="PANTHER" id="PTHR11474">
    <property type="entry name" value="TYROSINASE FAMILY MEMBER"/>
    <property type="match status" value="1"/>
</dbReference>
<dbReference type="InterPro" id="IPR002227">
    <property type="entry name" value="Tyrosinase_Cu-bd"/>
</dbReference>
<keyword evidence="2" id="KW-0186">Copper</keyword>
<sequence>MTLCGDVGGGYGGGSGDPIGKPIIEKLIGVDAEDYKEYSIIVECQDFECVCRGLQGKIRGKFECSLPNGKYLRKAIRKEYRTLTDDERIRFHNAVNQLKFSKIYDYFHALHYHHSYGGGAHGGPAFVVWHREFTKRFELSLREIDPSIALPYWDSTMDQILPDPKDSIMWTADFMGSVDKRGKLNSGPFEKWITLEVINKMANSDSQIHKEDGNAMIRRKLGSNFGNTLIQDFNLTTILTNHSIYLIFGDGEVRDGGVMKCNDSINWHGSQDGTSILIYYMNMNHVPPVM</sequence>
<dbReference type="Proteomes" id="UP000887540">
    <property type="component" value="Unplaced"/>
</dbReference>
<organism evidence="4 5">
    <name type="scientific">Acrobeloides nanus</name>
    <dbReference type="NCBI Taxonomy" id="290746"/>
    <lineage>
        <taxon>Eukaryota</taxon>
        <taxon>Metazoa</taxon>
        <taxon>Ecdysozoa</taxon>
        <taxon>Nematoda</taxon>
        <taxon>Chromadorea</taxon>
        <taxon>Rhabditida</taxon>
        <taxon>Tylenchina</taxon>
        <taxon>Cephalobomorpha</taxon>
        <taxon>Cephaloboidea</taxon>
        <taxon>Cephalobidae</taxon>
        <taxon>Acrobeloides</taxon>
    </lineage>
</organism>
<dbReference type="InterPro" id="IPR008922">
    <property type="entry name" value="Di-copper_centre_dom_sf"/>
</dbReference>
<evidence type="ECO:0000256" key="2">
    <source>
        <dbReference type="ARBA" id="ARBA00023008"/>
    </source>
</evidence>
<name>A0A914CP11_9BILA</name>
<dbReference type="AlphaFoldDB" id="A0A914CP11"/>